<dbReference type="InterPro" id="IPR004981">
    <property type="entry name" value="Trp_2_3_dOase"/>
</dbReference>
<feature type="binding site" evidence="1">
    <location>
        <position position="129"/>
    </location>
    <ligand>
        <name>substrate</name>
    </ligand>
</feature>
<dbReference type="Pfam" id="PF03301">
    <property type="entry name" value="Trp_dioxygenase"/>
    <property type="match status" value="1"/>
</dbReference>
<dbReference type="EMBL" id="BOMV01000133">
    <property type="protein sequence ID" value="GIF02374.1"/>
    <property type="molecule type" value="Genomic_DNA"/>
</dbReference>
<comment type="caution">
    <text evidence="1">Lacks conserved residue(s) required for the propagation of feature annotation.</text>
</comment>
<comment type="cofactor">
    <cofactor evidence="1">
        <name>heme</name>
        <dbReference type="ChEBI" id="CHEBI:30413"/>
    </cofactor>
    <text evidence="1">Binds 1 heme group per subunit.</text>
</comment>
<keyword evidence="1" id="KW-0349">Heme</keyword>
<comment type="subunit">
    <text evidence="1">Homotetramer.</text>
</comment>
<organism evidence="3 4">
    <name type="scientific">Paractinoplanes rishiriensis</name>
    <dbReference type="NCBI Taxonomy" id="1050105"/>
    <lineage>
        <taxon>Bacteria</taxon>
        <taxon>Bacillati</taxon>
        <taxon>Actinomycetota</taxon>
        <taxon>Actinomycetes</taxon>
        <taxon>Micromonosporales</taxon>
        <taxon>Micromonosporaceae</taxon>
        <taxon>Paractinoplanes</taxon>
    </lineage>
</organism>
<feature type="binding site" description="axial binding residue" evidence="1">
    <location>
        <position position="256"/>
    </location>
    <ligand>
        <name>heme</name>
        <dbReference type="ChEBI" id="CHEBI:30413"/>
    </ligand>
    <ligandPart>
        <name>Fe</name>
        <dbReference type="ChEBI" id="CHEBI:18248"/>
    </ligandPart>
</feature>
<keyword evidence="1" id="KW-0408">Iron</keyword>
<dbReference type="HAMAP" id="MF_01972">
    <property type="entry name" value="T23O"/>
    <property type="match status" value="1"/>
</dbReference>
<dbReference type="GO" id="GO:0004833">
    <property type="term" value="F:L-tryptophan 2,3-dioxygenase activity"/>
    <property type="evidence" value="ECO:0007669"/>
    <property type="project" value="UniProtKB-UniRule"/>
</dbReference>
<dbReference type="GO" id="GO:0020037">
    <property type="term" value="F:heme binding"/>
    <property type="evidence" value="ECO:0007669"/>
    <property type="project" value="UniProtKB-UniRule"/>
</dbReference>
<protein>
    <recommendedName>
        <fullName evidence="1">Tryptophan 2,3-dioxygenase</fullName>
        <shortName evidence="1">TDO</shortName>
        <ecNumber evidence="1">1.13.11.11</ecNumber>
    </recommendedName>
    <alternativeName>
        <fullName evidence="1">Tryptamin 2,3-dioxygenase</fullName>
    </alternativeName>
    <alternativeName>
        <fullName evidence="1">Tryptophan oxygenase</fullName>
        <shortName evidence="1">TO</shortName>
        <shortName evidence="1">TRPO</shortName>
    </alternativeName>
    <alternativeName>
        <fullName evidence="1">Tryptophan pyrrolase</fullName>
    </alternativeName>
    <alternativeName>
        <fullName evidence="1">Tryptophanase</fullName>
    </alternativeName>
</protein>
<dbReference type="InterPro" id="IPR037217">
    <property type="entry name" value="Trp/Indoleamine_2_3_dOase-like"/>
</dbReference>
<comment type="function">
    <text evidence="1">Heme-dependent dioxygenase that catalyzes the oxidative cleavage of the L-tryptophan (L-Trp) pyrrole ring and converts L-tryptophan to N-formyl-L-kynurenine. Catalyzes the oxidative cleavage of the indole moiety.</text>
</comment>
<proteinExistence type="inferred from homology"/>
<dbReference type="GO" id="GO:0019441">
    <property type="term" value="P:L-tryptophan catabolic process to kynurenine"/>
    <property type="evidence" value="ECO:0007669"/>
    <property type="project" value="UniProtKB-UniRule"/>
</dbReference>
<dbReference type="SUPFAM" id="SSF140959">
    <property type="entry name" value="Indolic compounds 2,3-dioxygenase-like"/>
    <property type="match status" value="1"/>
</dbReference>
<dbReference type="Proteomes" id="UP000636960">
    <property type="component" value="Unassembled WGS sequence"/>
</dbReference>
<reference evidence="3" key="1">
    <citation type="submission" date="2021-01" db="EMBL/GenBank/DDBJ databases">
        <title>Whole genome shotgun sequence of Actinoplanes rishiriensis NBRC 108556.</title>
        <authorList>
            <person name="Komaki H."/>
            <person name="Tamura T."/>
        </authorList>
    </citation>
    <scope>NUCLEOTIDE SEQUENCE</scope>
    <source>
        <strain evidence="3">NBRC 108556</strain>
    </source>
</reference>
<dbReference type="EC" id="1.13.11.11" evidence="1"/>
<keyword evidence="1" id="KW-0560">Oxidoreductase</keyword>
<dbReference type="GO" id="GO:0019442">
    <property type="term" value="P:L-tryptophan catabolic process to acetyl-CoA"/>
    <property type="evidence" value="ECO:0007669"/>
    <property type="project" value="TreeGrafter"/>
</dbReference>
<keyword evidence="1" id="KW-0823">Tryptophan catabolism</keyword>
<evidence type="ECO:0000256" key="2">
    <source>
        <dbReference type="SAM" id="MobiDB-lite"/>
    </source>
</evidence>
<name>A0A919K999_9ACTN</name>
<comment type="caution">
    <text evidence="3">The sequence shown here is derived from an EMBL/GenBank/DDBJ whole genome shotgun (WGS) entry which is preliminary data.</text>
</comment>
<dbReference type="Gene3D" id="1.20.58.480">
    <property type="match status" value="1"/>
</dbReference>
<feature type="binding site" evidence="1">
    <location>
        <position position="133"/>
    </location>
    <ligand>
        <name>substrate</name>
    </ligand>
</feature>
<comment type="catalytic activity">
    <reaction evidence="1">
        <text>L-tryptophan + O2 = N-formyl-L-kynurenine</text>
        <dbReference type="Rhea" id="RHEA:24536"/>
        <dbReference type="ChEBI" id="CHEBI:15379"/>
        <dbReference type="ChEBI" id="CHEBI:57912"/>
        <dbReference type="ChEBI" id="CHEBI:58629"/>
        <dbReference type="EC" id="1.13.11.11"/>
    </reaction>
</comment>
<comment type="pathway">
    <text evidence="1">Amino-acid degradation; L-tryptophan degradation via kynurenine pathway; L-kynurenine from L-tryptophan: step 1/2.</text>
</comment>
<evidence type="ECO:0000256" key="1">
    <source>
        <dbReference type="HAMAP-Rule" id="MF_01972"/>
    </source>
</evidence>
<gene>
    <name evidence="3" type="primary">kynA_2</name>
    <name evidence="1" type="synonym">kynA</name>
    <name evidence="3" type="ORF">Ari01nite_98380</name>
</gene>
<keyword evidence="1" id="KW-0223">Dioxygenase</keyword>
<dbReference type="GO" id="GO:0046872">
    <property type="term" value="F:metal ion binding"/>
    <property type="evidence" value="ECO:0007669"/>
    <property type="project" value="UniProtKB-KW"/>
</dbReference>
<dbReference type="AlphaFoldDB" id="A0A919K999"/>
<sequence>MSDAISAPRAQACPLSEGDREDRYKKSGGQPLLEFGEEPNPYAGYVQTPALLALQTPRTGAAGEPSFLIMTQVMELLFKLVYTEAKLVRDHLEADRLSEALWTLRRTHQAMGVLAGTWDVLASLSPAEYNEFRDDLGEGSGFQSPMYRQLEFILGNKSKSMLRPHQGEPSAHDNLARTLAEPSIYDAAVRFLSRREFPIPDYCVERDWAEPRARDDEIIQVWRMIYDDPARHHELHRLAEALVDLAYLFGRWRFSHLLTVERIIGGRVGTGGTSGVGWLRKAADHRFFDELWTVRSVG</sequence>
<comment type="similarity">
    <text evidence="1">Belongs to the tryptophan 2,3-dioxygenase family.</text>
</comment>
<evidence type="ECO:0000313" key="3">
    <source>
        <dbReference type="EMBL" id="GIF02374.1"/>
    </source>
</evidence>
<evidence type="ECO:0000313" key="4">
    <source>
        <dbReference type="Proteomes" id="UP000636960"/>
    </source>
</evidence>
<keyword evidence="1" id="KW-0479">Metal-binding</keyword>
<dbReference type="PANTHER" id="PTHR10138:SF0">
    <property type="entry name" value="TRYPTOPHAN 2,3-DIOXYGENASE"/>
    <property type="match status" value="1"/>
</dbReference>
<accession>A0A919K999</accession>
<feature type="region of interest" description="Disordered" evidence="2">
    <location>
        <begin position="1"/>
        <end position="38"/>
    </location>
</feature>
<dbReference type="PANTHER" id="PTHR10138">
    <property type="entry name" value="TRYPTOPHAN 2,3-DIOXYGENASE"/>
    <property type="match status" value="1"/>
</dbReference>
<feature type="binding site" evidence="1">
    <location>
        <position position="270"/>
    </location>
    <ligand>
        <name>substrate</name>
    </ligand>
</feature>
<keyword evidence="4" id="KW-1185">Reference proteome</keyword>